<feature type="binding site" evidence="7">
    <location>
        <position position="353"/>
    </location>
    <ligand>
        <name>Fe(3+)</name>
        <dbReference type="ChEBI" id="CHEBI:29034"/>
    </ligand>
</feature>
<feature type="binding site" evidence="7">
    <location>
        <position position="216"/>
    </location>
    <ligand>
        <name>4-imidazolone-5-propanoate</name>
        <dbReference type="ChEBI" id="CHEBI:77893"/>
    </ligand>
</feature>
<feature type="binding site" evidence="7">
    <location>
        <position position="357"/>
    </location>
    <ligand>
        <name>N-formimidoyl-L-glutamate</name>
        <dbReference type="ChEBI" id="CHEBI:58928"/>
    </ligand>
</feature>
<evidence type="ECO:0000256" key="2">
    <source>
        <dbReference type="ARBA" id="ARBA00022723"/>
    </source>
</evidence>
<feature type="region of interest" description="Disordered" evidence="8">
    <location>
        <begin position="61"/>
        <end position="85"/>
    </location>
</feature>
<keyword evidence="5 7" id="KW-0862">Zinc</keyword>
<dbReference type="Gene3D" id="3.20.20.140">
    <property type="entry name" value="Metal-dependent hydrolases"/>
    <property type="match status" value="1"/>
</dbReference>
<dbReference type="PANTHER" id="PTHR42752">
    <property type="entry name" value="IMIDAZOLONEPROPIONASE"/>
    <property type="match status" value="1"/>
</dbReference>
<name>A0ABP5EBZ9_9MICO</name>
<dbReference type="Pfam" id="PF01979">
    <property type="entry name" value="Amidohydro_1"/>
    <property type="match status" value="1"/>
</dbReference>
<gene>
    <name evidence="7 11" type="primary">hutI</name>
    <name evidence="11" type="ORF">GCM10009777_32020</name>
</gene>
<evidence type="ECO:0000313" key="11">
    <source>
        <dbReference type="EMBL" id="GAA1993967.1"/>
    </source>
</evidence>
<feature type="binding site" evidence="7">
    <location>
        <position position="189"/>
    </location>
    <ligand>
        <name>N-formimidoyl-L-glutamate</name>
        <dbReference type="ChEBI" id="CHEBI:58928"/>
    </ligand>
</feature>
<keyword evidence="6 7" id="KW-0408">Iron</keyword>
<comment type="caution">
    <text evidence="11">The sequence shown here is derived from an EMBL/GenBank/DDBJ whole genome shotgun (WGS) entry which is preliminary data.</text>
</comment>
<evidence type="ECO:0000256" key="4">
    <source>
        <dbReference type="ARBA" id="ARBA00022808"/>
    </source>
</evidence>
<feature type="binding site" evidence="7">
    <location>
        <position position="122"/>
    </location>
    <ligand>
        <name>Fe(3+)</name>
        <dbReference type="ChEBI" id="CHEBI:29034"/>
    </ligand>
</feature>
<evidence type="ECO:0000256" key="8">
    <source>
        <dbReference type="SAM" id="MobiDB-lite"/>
    </source>
</evidence>
<evidence type="ECO:0000259" key="10">
    <source>
        <dbReference type="Pfam" id="PF22039"/>
    </source>
</evidence>
<dbReference type="EMBL" id="BAAAOH010000001">
    <property type="protein sequence ID" value="GAA1993967.1"/>
    <property type="molecule type" value="Genomic_DNA"/>
</dbReference>
<feature type="binding site" evidence="7">
    <location>
        <position position="282"/>
    </location>
    <ligand>
        <name>4-imidazolone-5-propanoate</name>
        <dbReference type="ChEBI" id="CHEBI:77893"/>
    </ligand>
</feature>
<organism evidence="11 12">
    <name type="scientific">Microbacterium pumilum</name>
    <dbReference type="NCBI Taxonomy" id="344165"/>
    <lineage>
        <taxon>Bacteria</taxon>
        <taxon>Bacillati</taxon>
        <taxon>Actinomycetota</taxon>
        <taxon>Actinomycetes</taxon>
        <taxon>Micrococcales</taxon>
        <taxon>Microbacteriaceae</taxon>
        <taxon>Microbacterium</taxon>
    </lineage>
</organism>
<feature type="binding site" evidence="7">
    <location>
        <position position="124"/>
    </location>
    <ligand>
        <name>Fe(3+)</name>
        <dbReference type="ChEBI" id="CHEBI:29034"/>
    </ligand>
</feature>
<dbReference type="InterPro" id="IPR011059">
    <property type="entry name" value="Metal-dep_hydrolase_composite"/>
</dbReference>
<feature type="binding site" evidence="7">
    <location>
        <position position="353"/>
    </location>
    <ligand>
        <name>Zn(2+)</name>
        <dbReference type="ChEBI" id="CHEBI:29105"/>
    </ligand>
</feature>
<feature type="binding site" evidence="7">
    <location>
        <position position="131"/>
    </location>
    <ligand>
        <name>4-imidazolone-5-propanoate</name>
        <dbReference type="ChEBI" id="CHEBI:77893"/>
    </ligand>
</feature>
<dbReference type="PANTHER" id="PTHR42752:SF1">
    <property type="entry name" value="IMIDAZOLONEPROPIONASE-RELATED"/>
    <property type="match status" value="1"/>
</dbReference>
<protein>
    <recommendedName>
        <fullName evidence="1 7">Imidazolonepropionase</fullName>
        <ecNumber evidence="1 7">3.5.2.7</ecNumber>
    </recommendedName>
    <alternativeName>
        <fullName evidence="7">Imidazolone-5-propionate hydrolase</fullName>
    </alternativeName>
</protein>
<comment type="pathway">
    <text evidence="7">Amino-acid degradation; L-histidine degradation into L-glutamate; N-formimidoyl-L-glutamate from L-histidine: step 3/3.</text>
</comment>
<dbReference type="InterPro" id="IPR054418">
    <property type="entry name" value="MQNX/HUTI_composite_N"/>
</dbReference>
<dbReference type="NCBIfam" id="TIGR01224">
    <property type="entry name" value="hutI"/>
    <property type="match status" value="1"/>
</dbReference>
<evidence type="ECO:0000256" key="1">
    <source>
        <dbReference type="ARBA" id="ARBA00012864"/>
    </source>
</evidence>
<evidence type="ECO:0000256" key="5">
    <source>
        <dbReference type="ARBA" id="ARBA00022833"/>
    </source>
</evidence>
<dbReference type="InterPro" id="IPR032466">
    <property type="entry name" value="Metal_Hydrolase"/>
</dbReference>
<accession>A0ABP5EBZ9</accession>
<evidence type="ECO:0000256" key="6">
    <source>
        <dbReference type="ARBA" id="ARBA00023004"/>
    </source>
</evidence>
<keyword evidence="4 7" id="KW-0369">Histidine metabolism</keyword>
<comment type="function">
    <text evidence="7">Catalyzes the hydrolytic cleavage of the carbon-nitrogen bond in imidazolone-5-propanoate to yield N-formimidoyl-L-glutamate. It is the third step in the universal histidine degradation pathway.</text>
</comment>
<feature type="domain" description="Aminodeoxyfutalosine deaminase/Imidazolonepropionase-like composite" evidence="10">
    <location>
        <begin position="34"/>
        <end position="53"/>
    </location>
</feature>
<dbReference type="Pfam" id="PF22039">
    <property type="entry name" value="HUTI_composite_bact"/>
    <property type="match status" value="1"/>
</dbReference>
<evidence type="ECO:0000256" key="3">
    <source>
        <dbReference type="ARBA" id="ARBA00022801"/>
    </source>
</evidence>
<keyword evidence="2 7" id="KW-0479">Metal-binding</keyword>
<dbReference type="Proteomes" id="UP001500326">
    <property type="component" value="Unassembled WGS sequence"/>
</dbReference>
<dbReference type="InterPro" id="IPR006680">
    <property type="entry name" value="Amidohydro-rel"/>
</dbReference>
<dbReference type="SUPFAM" id="SSF51556">
    <property type="entry name" value="Metallo-dependent hydrolases"/>
    <property type="match status" value="1"/>
</dbReference>
<dbReference type="EC" id="3.5.2.7" evidence="1 7"/>
<dbReference type="InterPro" id="IPR005920">
    <property type="entry name" value="HutI"/>
</dbReference>
<feature type="binding site" evidence="7">
    <location>
        <position position="279"/>
    </location>
    <ligand>
        <name>Fe(3+)</name>
        <dbReference type="ChEBI" id="CHEBI:29034"/>
    </ligand>
</feature>
<dbReference type="Gene3D" id="2.30.40.10">
    <property type="entry name" value="Urease, subunit C, domain 1"/>
    <property type="match status" value="1"/>
</dbReference>
<feature type="binding site" evidence="7">
    <location>
        <position position="122"/>
    </location>
    <ligand>
        <name>Zn(2+)</name>
        <dbReference type="ChEBI" id="CHEBI:29105"/>
    </ligand>
</feature>
<comment type="catalytic activity">
    <reaction evidence="7">
        <text>4-imidazolone-5-propanoate + H2O = N-formimidoyl-L-glutamate</text>
        <dbReference type="Rhea" id="RHEA:23660"/>
        <dbReference type="ChEBI" id="CHEBI:15377"/>
        <dbReference type="ChEBI" id="CHEBI:58928"/>
        <dbReference type="ChEBI" id="CHEBI:77893"/>
        <dbReference type="EC" id="3.5.2.7"/>
    </reaction>
</comment>
<feature type="binding site" evidence="7">
    <location>
        <position position="124"/>
    </location>
    <ligand>
        <name>Zn(2+)</name>
        <dbReference type="ChEBI" id="CHEBI:29105"/>
    </ligand>
</feature>
<reference evidence="12" key="1">
    <citation type="journal article" date="2019" name="Int. J. Syst. Evol. Microbiol.">
        <title>The Global Catalogue of Microorganisms (GCM) 10K type strain sequencing project: providing services to taxonomists for standard genome sequencing and annotation.</title>
        <authorList>
            <consortium name="The Broad Institute Genomics Platform"/>
            <consortium name="The Broad Institute Genome Sequencing Center for Infectious Disease"/>
            <person name="Wu L."/>
            <person name="Ma J."/>
        </authorList>
    </citation>
    <scope>NUCLEOTIDE SEQUENCE [LARGE SCALE GENOMIC DNA]</scope>
    <source>
        <strain evidence="12">JCM 14902</strain>
    </source>
</reference>
<feature type="binding site" evidence="7">
    <location>
        <position position="189"/>
    </location>
    <ligand>
        <name>4-imidazolone-5-propanoate</name>
        <dbReference type="ChEBI" id="CHEBI:77893"/>
    </ligand>
</feature>
<feature type="binding site" evidence="7">
    <location>
        <position position="279"/>
    </location>
    <ligand>
        <name>Zn(2+)</name>
        <dbReference type="ChEBI" id="CHEBI:29105"/>
    </ligand>
</feature>
<feature type="binding site" evidence="7">
    <location>
        <position position="355"/>
    </location>
    <ligand>
        <name>N-formimidoyl-L-glutamate</name>
        <dbReference type="ChEBI" id="CHEBI:58928"/>
    </ligand>
</feature>
<keyword evidence="7" id="KW-0963">Cytoplasm</keyword>
<evidence type="ECO:0000259" key="9">
    <source>
        <dbReference type="Pfam" id="PF01979"/>
    </source>
</evidence>
<dbReference type="SUPFAM" id="SSF51338">
    <property type="entry name" value="Composite domain of metallo-dependent hydrolases"/>
    <property type="match status" value="2"/>
</dbReference>
<keyword evidence="3 7" id="KW-0378">Hydrolase</keyword>
<keyword evidence="12" id="KW-1185">Reference proteome</keyword>
<sequence>MTKVRAMTTLITNIGELTTNVAVAGDPCGTRTEAAVLVEGGRIAWVGSAADAEKRLSGRNIPQRAMPESNGGFASPPARPATADPLPVVEQGAERRDETRPTDVTVVDAGGKAVIPGFVDSHTHIVFGGDRADEFEARMAGTPYAAGGIRRTVAATRAASDDELRRRLAGFVAELRAQGTTTFEIKTGYGLTVEDEARLARLAAEVTPEVTFLGAHVVPAEFADRRDDYVDLVCGEMMHAVAPHSRWVDVFCERGAFDPGESRRVLTAGIAHGLEARVHGNQLGSGDGVQLAVAVGAASVDHCTYLDDADVAALAGSHTVATLLPGVEFSTRQPYPDARRLLDAGVTVAIASDCNPGSSFTSSMPLMIALAVREMGMTTAEAVWAATAGGATALRRNDIGAIAPGRRADLVLLDAPTRTHLAYRPGVPLIAAVWKDGIAG</sequence>
<comment type="similarity">
    <text evidence="7">Belongs to the metallo-dependent hydrolases superfamily. HutI family.</text>
</comment>
<comment type="cofactor">
    <cofactor evidence="7">
        <name>Zn(2+)</name>
        <dbReference type="ChEBI" id="CHEBI:29105"/>
    </cofactor>
    <cofactor evidence="7">
        <name>Fe(3+)</name>
        <dbReference type="ChEBI" id="CHEBI:29034"/>
    </cofactor>
    <text evidence="7">Binds 1 zinc or iron ion per subunit.</text>
</comment>
<evidence type="ECO:0000256" key="7">
    <source>
        <dbReference type="HAMAP-Rule" id="MF_00372"/>
    </source>
</evidence>
<dbReference type="HAMAP" id="MF_00372">
    <property type="entry name" value="HutI"/>
    <property type="match status" value="1"/>
</dbReference>
<feature type="domain" description="Amidohydrolase-related" evidence="9">
    <location>
        <begin position="114"/>
        <end position="427"/>
    </location>
</feature>
<proteinExistence type="inferred from homology"/>
<evidence type="ECO:0000313" key="12">
    <source>
        <dbReference type="Proteomes" id="UP001500326"/>
    </source>
</evidence>
<feature type="binding site" evidence="7">
    <location>
        <position position="358"/>
    </location>
    <ligand>
        <name>4-imidazolone-5-propanoate</name>
        <dbReference type="ChEBI" id="CHEBI:77893"/>
    </ligand>
</feature>
<comment type="subcellular location">
    <subcellularLocation>
        <location evidence="7">Cytoplasm</location>
    </subcellularLocation>
</comment>